<proteinExistence type="inferred from homology"/>
<keyword evidence="4 7" id="KW-1133">Transmembrane helix</keyword>
<evidence type="ECO:0000256" key="7">
    <source>
        <dbReference type="SAM" id="Phobius"/>
    </source>
</evidence>
<feature type="transmembrane region" description="Helical" evidence="7">
    <location>
        <begin position="314"/>
        <end position="334"/>
    </location>
</feature>
<name>A0ABS8FW51_9FIRM</name>
<feature type="transmembrane region" description="Helical" evidence="7">
    <location>
        <begin position="26"/>
        <end position="50"/>
    </location>
</feature>
<feature type="transmembrane region" description="Helical" evidence="7">
    <location>
        <begin position="354"/>
        <end position="374"/>
    </location>
</feature>
<sequence>MLANNNRGIIRRMAKSALKNNRGRNLIVFLAILLSAFMLFSIFTVGITYFKMNRIQNIRLNGGEYDAVMYGITEEQREKCESDSEIKTTGTVAVSGYIESTGNDSTVDASCIWADETYWNEIMAPARDWVKGKYPSAENEVMMTEEGLQAAGLEGLGIGDTFTAGYRDGEGSLITKEFTISGLWDGYGVKSALYVSEAFYEASGYDISEVRCGRYYLDFDRWIMTADEQNAFTESLNLGKQQALYFTGNMGYSLPVFLGLGGLIFVTCLCAYLLIYNIMYLSVAGNVRYYGLLQTVGMTGTQIRALLGRQMTLVGGAGITAGILLGSAVSFVLLPSVIRALGIRTGTAGAVEVTFQPAVILLTVLFVAFTVYVGSRKPVKLAVSVSPVEAAGYRPVYGGNPGGRTKAKAAKRHRRGRRGSVVFRMALDQIRKDKKKSAVIMVSMAAGLSVFLCMSTILESQAARTIVTNHMNTDLVISNDTLKKEDPAEHKDLITEDFLSELTGISGVETVYPMIYGQITVPWEPDFAEMWMKEFYAMWMDIPYENEREEYQQYPENFGSVIVGISREELPYLQEVTDMEIDTDAFLSGETCVIYRNGLDLTSEDVVGKNVTCAEYGHSENQRTFQIAGMTNEGYYIGPVLGFPPTVIVCATAVEEFVSDYSVFQAGVKYTREYDEETENEILSLIQSSPDARDFSWESKLESLREVERAQGSMPQIGAGIALILALIGILNYVNTVTGNIQSRQMELAVLESIGMTDRQRNRMLVTEGMIFAAGSLFITGTVGVAVTYAVYQSMNYMLVPFEVPAGPVVGMTVFIIAVCAAVPLLAGAKMIRKGSVVERIRGMSGA</sequence>
<dbReference type="RefSeq" id="WP_227707344.1">
    <property type="nucleotide sequence ID" value="NZ_JAJEQX010000010.1"/>
</dbReference>
<evidence type="ECO:0000256" key="6">
    <source>
        <dbReference type="ARBA" id="ARBA00038076"/>
    </source>
</evidence>
<evidence type="ECO:0000256" key="5">
    <source>
        <dbReference type="ARBA" id="ARBA00023136"/>
    </source>
</evidence>
<evidence type="ECO:0000313" key="10">
    <source>
        <dbReference type="Proteomes" id="UP001198151"/>
    </source>
</evidence>
<comment type="similarity">
    <text evidence="6">Belongs to the ABC-4 integral membrane protein family.</text>
</comment>
<evidence type="ECO:0000256" key="4">
    <source>
        <dbReference type="ARBA" id="ARBA00022989"/>
    </source>
</evidence>
<feature type="transmembrane region" description="Helical" evidence="7">
    <location>
        <begin position="812"/>
        <end position="832"/>
    </location>
</feature>
<keyword evidence="5 7" id="KW-0472">Membrane</keyword>
<dbReference type="PANTHER" id="PTHR30572:SF4">
    <property type="entry name" value="ABC TRANSPORTER PERMEASE YTRF"/>
    <property type="match status" value="1"/>
</dbReference>
<feature type="domain" description="ABC3 transporter permease C-terminal" evidence="8">
    <location>
        <begin position="263"/>
        <end position="375"/>
    </location>
</feature>
<gene>
    <name evidence="9" type="ORF">LKD70_07090</name>
</gene>
<reference evidence="9 10" key="1">
    <citation type="submission" date="2021-10" db="EMBL/GenBank/DDBJ databases">
        <title>Anaerobic single-cell dispensing facilitates the cultivation of human gut bacteria.</title>
        <authorList>
            <person name="Afrizal A."/>
        </authorList>
    </citation>
    <scope>NUCLEOTIDE SEQUENCE [LARGE SCALE GENOMIC DNA]</scope>
    <source>
        <strain evidence="9 10">CLA-AA-H200</strain>
    </source>
</reference>
<comment type="caution">
    <text evidence="9">The sequence shown here is derived from an EMBL/GenBank/DDBJ whole genome shotgun (WGS) entry which is preliminary data.</text>
</comment>
<keyword evidence="2" id="KW-1003">Cell membrane</keyword>
<dbReference type="EMBL" id="JAJEQX010000010">
    <property type="protein sequence ID" value="MCC2254206.1"/>
    <property type="molecule type" value="Genomic_DNA"/>
</dbReference>
<evidence type="ECO:0000256" key="1">
    <source>
        <dbReference type="ARBA" id="ARBA00004651"/>
    </source>
</evidence>
<comment type="subcellular location">
    <subcellularLocation>
        <location evidence="1">Cell membrane</location>
        <topology evidence="1">Multi-pass membrane protein</topology>
    </subcellularLocation>
</comment>
<evidence type="ECO:0000313" key="9">
    <source>
        <dbReference type="EMBL" id="MCC2254206.1"/>
    </source>
</evidence>
<dbReference type="Proteomes" id="UP001198151">
    <property type="component" value="Unassembled WGS sequence"/>
</dbReference>
<feature type="transmembrane region" description="Helical" evidence="7">
    <location>
        <begin position="438"/>
        <end position="458"/>
    </location>
</feature>
<accession>A0ABS8FW51</accession>
<dbReference type="InterPro" id="IPR003838">
    <property type="entry name" value="ABC3_permease_C"/>
</dbReference>
<keyword evidence="3 7" id="KW-0812">Transmembrane</keyword>
<dbReference type="Pfam" id="PF02687">
    <property type="entry name" value="FtsX"/>
    <property type="match status" value="2"/>
</dbReference>
<dbReference type="InterPro" id="IPR050250">
    <property type="entry name" value="Macrolide_Exporter_MacB"/>
</dbReference>
<protein>
    <submittedName>
        <fullName evidence="9">FtsX-like permease family protein</fullName>
    </submittedName>
</protein>
<evidence type="ECO:0000259" key="8">
    <source>
        <dbReference type="Pfam" id="PF02687"/>
    </source>
</evidence>
<feature type="transmembrane region" description="Helical" evidence="7">
    <location>
        <begin position="717"/>
        <end position="734"/>
    </location>
</feature>
<evidence type="ECO:0000256" key="3">
    <source>
        <dbReference type="ARBA" id="ARBA00022692"/>
    </source>
</evidence>
<feature type="transmembrane region" description="Helical" evidence="7">
    <location>
        <begin position="769"/>
        <end position="792"/>
    </location>
</feature>
<feature type="transmembrane region" description="Helical" evidence="7">
    <location>
        <begin position="254"/>
        <end position="275"/>
    </location>
</feature>
<feature type="domain" description="ABC3 transporter permease C-terminal" evidence="8">
    <location>
        <begin position="721"/>
        <end position="834"/>
    </location>
</feature>
<dbReference type="PANTHER" id="PTHR30572">
    <property type="entry name" value="MEMBRANE COMPONENT OF TRANSPORTER-RELATED"/>
    <property type="match status" value="1"/>
</dbReference>
<evidence type="ECO:0000256" key="2">
    <source>
        <dbReference type="ARBA" id="ARBA00022475"/>
    </source>
</evidence>
<keyword evidence="10" id="KW-1185">Reference proteome</keyword>
<organism evidence="9 10">
    <name type="scientific">Ruminococcus turbiniformis</name>
    <dbReference type="NCBI Taxonomy" id="2881258"/>
    <lineage>
        <taxon>Bacteria</taxon>
        <taxon>Bacillati</taxon>
        <taxon>Bacillota</taxon>
        <taxon>Clostridia</taxon>
        <taxon>Eubacteriales</taxon>
        <taxon>Oscillospiraceae</taxon>
        <taxon>Ruminococcus</taxon>
    </lineage>
</organism>